<evidence type="ECO:0000256" key="1">
    <source>
        <dbReference type="ARBA" id="ARBA00005187"/>
    </source>
</evidence>
<evidence type="ECO:0000259" key="9">
    <source>
        <dbReference type="Pfam" id="PF00733"/>
    </source>
</evidence>
<evidence type="ECO:0000256" key="2">
    <source>
        <dbReference type="ARBA" id="ARBA00005752"/>
    </source>
</evidence>
<proteinExistence type="inferred from homology"/>
<keyword evidence="12" id="KW-1185">Reference proteome</keyword>
<evidence type="ECO:0000259" key="10">
    <source>
        <dbReference type="Pfam" id="PF13537"/>
    </source>
</evidence>
<dbReference type="EC" id="6.3.5.4" evidence="3"/>
<dbReference type="InterPro" id="IPR051786">
    <property type="entry name" value="ASN_synthetase/amidase"/>
</dbReference>
<keyword evidence="4 7" id="KW-0547">Nucleotide-binding</keyword>
<accession>A0A2K8UGD4</accession>
<evidence type="ECO:0000256" key="3">
    <source>
        <dbReference type="ARBA" id="ARBA00012737"/>
    </source>
</evidence>
<dbReference type="Pfam" id="PF00733">
    <property type="entry name" value="Asn_synthase"/>
    <property type="match status" value="1"/>
</dbReference>
<dbReference type="KEGG" id="tsy:THSYN_03805"/>
<dbReference type="OrthoDB" id="9763290at2"/>
<comment type="similarity">
    <text evidence="2">Belongs to the asparagine synthetase family.</text>
</comment>
<feature type="site" description="Important for beta-aspartyl-AMP intermediate formation" evidence="8">
    <location>
        <position position="345"/>
    </location>
</feature>
<dbReference type="PANTHER" id="PTHR43284:SF1">
    <property type="entry name" value="ASPARAGINE SYNTHETASE"/>
    <property type="match status" value="1"/>
</dbReference>
<dbReference type="InterPro" id="IPR001962">
    <property type="entry name" value="Asn_synthase"/>
</dbReference>
<dbReference type="InterPro" id="IPR006426">
    <property type="entry name" value="Asn_synth_AEB"/>
</dbReference>
<evidence type="ECO:0000256" key="4">
    <source>
        <dbReference type="ARBA" id="ARBA00022741"/>
    </source>
</evidence>
<dbReference type="PANTHER" id="PTHR43284">
    <property type="entry name" value="ASPARAGINE SYNTHETASE (GLUTAMINE-HYDROLYZING)"/>
    <property type="match status" value="1"/>
</dbReference>
<dbReference type="EMBL" id="CP020370">
    <property type="protein sequence ID" value="AUB84636.1"/>
    <property type="molecule type" value="Genomic_DNA"/>
</dbReference>
<dbReference type="GO" id="GO:0005829">
    <property type="term" value="C:cytosol"/>
    <property type="evidence" value="ECO:0007669"/>
    <property type="project" value="TreeGrafter"/>
</dbReference>
<dbReference type="InterPro" id="IPR017932">
    <property type="entry name" value="GATase_2_dom"/>
</dbReference>
<keyword evidence="5 7" id="KW-0067">ATP-binding</keyword>
<dbReference type="PIRSF" id="PIRSF001589">
    <property type="entry name" value="Asn_synthetase_glu-h"/>
    <property type="match status" value="1"/>
</dbReference>
<dbReference type="CDD" id="cd01991">
    <property type="entry name" value="Asn_synthase_B_C"/>
    <property type="match status" value="1"/>
</dbReference>
<dbReference type="GO" id="GO:0006529">
    <property type="term" value="P:asparagine biosynthetic process"/>
    <property type="evidence" value="ECO:0007669"/>
    <property type="project" value="InterPro"/>
</dbReference>
<feature type="domain" description="Glutamine amidotransferase type-2" evidence="10">
    <location>
        <begin position="74"/>
        <end position="142"/>
    </location>
</feature>
<reference evidence="11 12" key="1">
    <citation type="submission" date="2017-03" db="EMBL/GenBank/DDBJ databases">
        <title>Complete genome sequence of Candidatus 'Thiodictyon syntrophicum' sp. nov. strain Cad16T, a photolithoautotroph purple sulfur bacterium isolated from an alpine meromictic lake.</title>
        <authorList>
            <person name="Luedin S.M."/>
            <person name="Pothier J.F."/>
            <person name="Danza F."/>
            <person name="Storelli N."/>
            <person name="Wittwer M."/>
            <person name="Tonolla M."/>
        </authorList>
    </citation>
    <scope>NUCLEOTIDE SEQUENCE [LARGE SCALE GENOMIC DNA]</scope>
    <source>
        <strain evidence="11 12">Cad16T</strain>
    </source>
</reference>
<dbReference type="Gene3D" id="3.40.50.620">
    <property type="entry name" value="HUPs"/>
    <property type="match status" value="1"/>
</dbReference>
<dbReference type="SUPFAM" id="SSF56235">
    <property type="entry name" value="N-terminal nucleophile aminohydrolases (Ntn hydrolases)"/>
    <property type="match status" value="1"/>
</dbReference>
<evidence type="ECO:0000313" key="11">
    <source>
        <dbReference type="EMBL" id="AUB84636.1"/>
    </source>
</evidence>
<dbReference type="Proteomes" id="UP000232638">
    <property type="component" value="Chromosome"/>
</dbReference>
<name>A0A2K8UGD4_9GAMM</name>
<dbReference type="Gene3D" id="3.60.20.10">
    <property type="entry name" value="Glutamine Phosphoribosylpyrophosphate, subunit 1, domain 1"/>
    <property type="match status" value="1"/>
</dbReference>
<dbReference type="AlphaFoldDB" id="A0A2K8UGD4"/>
<evidence type="ECO:0000256" key="5">
    <source>
        <dbReference type="ARBA" id="ARBA00022840"/>
    </source>
</evidence>
<evidence type="ECO:0000313" key="12">
    <source>
        <dbReference type="Proteomes" id="UP000232638"/>
    </source>
</evidence>
<dbReference type="InterPro" id="IPR014729">
    <property type="entry name" value="Rossmann-like_a/b/a_fold"/>
</dbReference>
<feature type="binding site" evidence="7">
    <location>
        <position position="77"/>
    </location>
    <ligand>
        <name>L-glutamine</name>
        <dbReference type="ChEBI" id="CHEBI:58359"/>
    </ligand>
</feature>
<evidence type="ECO:0000256" key="8">
    <source>
        <dbReference type="PIRSR" id="PIRSR001589-3"/>
    </source>
</evidence>
<dbReference type="Pfam" id="PF13537">
    <property type="entry name" value="GATase_7"/>
    <property type="match status" value="1"/>
</dbReference>
<feature type="domain" description="Asparagine synthetase" evidence="9">
    <location>
        <begin position="238"/>
        <end position="604"/>
    </location>
</feature>
<dbReference type="GO" id="GO:0005524">
    <property type="term" value="F:ATP binding"/>
    <property type="evidence" value="ECO:0007669"/>
    <property type="project" value="UniProtKB-KW"/>
</dbReference>
<sequence length="608" mass="66513">MGQIADAQASDQLLDTMLGRGVIAGAAPGPGVGRVRDRGGHAGSQAGPDLVYADEEVVVCLTEPVTGLGGVASGALDAAAVARLYHAEGDALLGHIHGSFALALMDLRRRKVLLAVDRAGIRPLYLCRLGEAVAFASRLCAFTGLPGFPARLSDQALFDYLYFHVVPSPGSIYQGVEKLLPAQAVDLNPLGRHAFFYWHMPYRDDNPTPLADLSREFRRLLPLVVGGAAAAPGAGPDEVGCFLSGGTDSSTVAGTLRRLRGVPVRTYSMGFDARGYDEMAYARVAARHFGTEAREYYVQPQDVLEAIPRLAAWCDEPFANASIIPAYLCARFARNDGCTRLLAGDGGDEIFGGNARYANQQLFEVYRSLPGWVRRGLLDPLAAIPGLGAVPGLRKFKSYVDQARTPLPDRLESYNFLHRTPLAAIFDPAFLARVDPNAPLETQRACYHHISSRAIVNRMMHLDLKITLADNDLRKVNQACELAGVDVRYPLLDERLMDFAASVPPRIQLKDNRLRWFFKQALADFLPPAIIKKQKQGFGLPVGLWLAEYAPLKALADDSLNALRARGIVRPDYIDWLRARHAGQHAGYYGVMLWVLVMLEQWLQAHGH</sequence>
<evidence type="ECO:0000256" key="7">
    <source>
        <dbReference type="PIRSR" id="PIRSR001589-2"/>
    </source>
</evidence>
<dbReference type="InterPro" id="IPR029055">
    <property type="entry name" value="Ntn_hydrolases_N"/>
</dbReference>
<dbReference type="GO" id="GO:0004066">
    <property type="term" value="F:asparagine synthase (glutamine-hydrolyzing) activity"/>
    <property type="evidence" value="ECO:0007669"/>
    <property type="project" value="UniProtKB-EC"/>
</dbReference>
<dbReference type="SUPFAM" id="SSF52402">
    <property type="entry name" value="Adenine nucleotide alpha hydrolases-like"/>
    <property type="match status" value="1"/>
</dbReference>
<organism evidence="11 12">
    <name type="scientific">Candidatus Thiodictyon syntrophicum</name>
    <dbReference type="NCBI Taxonomy" id="1166950"/>
    <lineage>
        <taxon>Bacteria</taxon>
        <taxon>Pseudomonadati</taxon>
        <taxon>Pseudomonadota</taxon>
        <taxon>Gammaproteobacteria</taxon>
        <taxon>Chromatiales</taxon>
        <taxon>Chromatiaceae</taxon>
        <taxon>Thiodictyon</taxon>
    </lineage>
</organism>
<evidence type="ECO:0000256" key="6">
    <source>
        <dbReference type="ARBA" id="ARBA00048741"/>
    </source>
</evidence>
<comment type="catalytic activity">
    <reaction evidence="6">
        <text>L-aspartate + L-glutamine + ATP + H2O = L-asparagine + L-glutamate + AMP + diphosphate + H(+)</text>
        <dbReference type="Rhea" id="RHEA:12228"/>
        <dbReference type="ChEBI" id="CHEBI:15377"/>
        <dbReference type="ChEBI" id="CHEBI:15378"/>
        <dbReference type="ChEBI" id="CHEBI:29985"/>
        <dbReference type="ChEBI" id="CHEBI:29991"/>
        <dbReference type="ChEBI" id="CHEBI:30616"/>
        <dbReference type="ChEBI" id="CHEBI:33019"/>
        <dbReference type="ChEBI" id="CHEBI:58048"/>
        <dbReference type="ChEBI" id="CHEBI:58359"/>
        <dbReference type="ChEBI" id="CHEBI:456215"/>
        <dbReference type="EC" id="6.3.5.4"/>
    </reaction>
</comment>
<comment type="pathway">
    <text evidence="1">Amino-acid biosynthesis; L-asparagine biosynthesis; L-asparagine from L-aspartate (L-Gln route): step 1/1.</text>
</comment>
<protein>
    <recommendedName>
        <fullName evidence="3">asparagine synthase (glutamine-hydrolyzing)</fullName>
        <ecNumber evidence="3">6.3.5.4</ecNumber>
    </recommendedName>
</protein>
<gene>
    <name evidence="11" type="ORF">THSYN_03805</name>
</gene>